<reference evidence="6" key="1">
    <citation type="submission" date="2017-06" db="EMBL/GenBank/DDBJ databases">
        <authorList>
            <person name="Varghese N."/>
            <person name="Submissions S."/>
        </authorList>
    </citation>
    <scope>NUCLEOTIDE SEQUENCE [LARGE SCALE GENOMIC DNA]</scope>
    <source>
        <strain evidence="6">NKM1</strain>
    </source>
</reference>
<gene>
    <name evidence="5" type="ORF">SAMN06296052_12847</name>
</gene>
<dbReference type="InterPro" id="IPR015421">
    <property type="entry name" value="PyrdxlP-dep_Trfase_major"/>
</dbReference>
<evidence type="ECO:0000256" key="4">
    <source>
        <dbReference type="RuleBase" id="RU362118"/>
    </source>
</evidence>
<dbReference type="SUPFAM" id="SSF53383">
    <property type="entry name" value="PLP-dependent transferases"/>
    <property type="match status" value="1"/>
</dbReference>
<dbReference type="GO" id="GO:0030170">
    <property type="term" value="F:pyridoxal phosphate binding"/>
    <property type="evidence" value="ECO:0007669"/>
    <property type="project" value="InterPro"/>
</dbReference>
<evidence type="ECO:0000256" key="3">
    <source>
        <dbReference type="PIRSR" id="PIRSR001434-2"/>
    </source>
</evidence>
<dbReference type="GO" id="GO:0016846">
    <property type="term" value="F:carbon-sulfur lyase activity"/>
    <property type="evidence" value="ECO:0007669"/>
    <property type="project" value="TreeGrafter"/>
</dbReference>
<dbReference type="EMBL" id="FZOQ01000028">
    <property type="protein sequence ID" value="SNT17072.1"/>
    <property type="molecule type" value="Genomic_DNA"/>
</dbReference>
<comment type="cofactor">
    <cofactor evidence="1 4">
        <name>pyridoxal 5'-phosphate</name>
        <dbReference type="ChEBI" id="CHEBI:597326"/>
    </cofactor>
</comment>
<name>A0A239KHA1_9BACT</name>
<dbReference type="PROSITE" id="PS00868">
    <property type="entry name" value="CYS_MET_METAB_PP"/>
    <property type="match status" value="1"/>
</dbReference>
<dbReference type="Gene3D" id="3.40.640.10">
    <property type="entry name" value="Type I PLP-dependent aspartate aminotransferase-like (Major domain)"/>
    <property type="match status" value="1"/>
</dbReference>
<dbReference type="AlphaFoldDB" id="A0A239KHA1"/>
<keyword evidence="2 3" id="KW-0663">Pyridoxal phosphate</keyword>
<evidence type="ECO:0000256" key="2">
    <source>
        <dbReference type="ARBA" id="ARBA00022898"/>
    </source>
</evidence>
<dbReference type="Proteomes" id="UP000198432">
    <property type="component" value="Unassembled WGS sequence"/>
</dbReference>
<dbReference type="Pfam" id="PF01053">
    <property type="entry name" value="Cys_Met_Meta_PP"/>
    <property type="match status" value="1"/>
</dbReference>
<keyword evidence="5" id="KW-0456">Lyase</keyword>
<dbReference type="InterPro" id="IPR000277">
    <property type="entry name" value="Cys/Met-Metab_PyrdxlP-dep_enz"/>
</dbReference>
<evidence type="ECO:0000313" key="5">
    <source>
        <dbReference type="EMBL" id="SNT17072.1"/>
    </source>
</evidence>
<dbReference type="Gene3D" id="3.90.1150.10">
    <property type="entry name" value="Aspartate Aminotransferase, domain 1"/>
    <property type="match status" value="1"/>
</dbReference>
<feature type="modified residue" description="N6-(pyridoxal phosphate)lysine" evidence="3">
    <location>
        <position position="207"/>
    </location>
</feature>
<evidence type="ECO:0000313" key="6">
    <source>
        <dbReference type="Proteomes" id="UP000198432"/>
    </source>
</evidence>
<dbReference type="InterPro" id="IPR015424">
    <property type="entry name" value="PyrdxlP-dep_Trfase"/>
</dbReference>
<dbReference type="GO" id="GO:0019346">
    <property type="term" value="P:transsulfuration"/>
    <property type="evidence" value="ECO:0007669"/>
    <property type="project" value="InterPro"/>
</dbReference>
<keyword evidence="6" id="KW-1185">Reference proteome</keyword>
<protein>
    <submittedName>
        <fullName evidence="5">Cystathionine beta-lyase</fullName>
    </submittedName>
</protein>
<dbReference type="InterPro" id="IPR054542">
    <property type="entry name" value="Cys_met_metab_PP"/>
</dbReference>
<dbReference type="FunFam" id="3.40.640.10:FF:000046">
    <property type="entry name" value="Cystathionine gamma-lyase"/>
    <property type="match status" value="1"/>
</dbReference>
<dbReference type="PIRSF" id="PIRSF001434">
    <property type="entry name" value="CGS"/>
    <property type="match status" value="1"/>
</dbReference>
<dbReference type="GO" id="GO:0009086">
    <property type="term" value="P:methionine biosynthetic process"/>
    <property type="evidence" value="ECO:0007669"/>
    <property type="project" value="UniProtKB-ARBA"/>
</dbReference>
<sequence length="389" mass="42791">MQRIEIQQIKKIKHLYMYSKETDCVYNRQQHQGVNTPIYTSTANRYIGYEEILYPRNFNTENQLAIVEKLCRLEQAEAGMIFSSGAAAISTVLFSFLKAGDHVLFSQEIYGGTVKLVVEEFAKFNIAYDFVSGAAMENIGAMIRENTRLIYTETPSNPLLSVVDLEQVSRVAKKHGILSVVDNTFATPINQNPIALGIDIVLHSGTKYLGGHHDLCFGVVVTSQQLKDAIYPSALNFGGSLNGLDCYLIERSLKTLALRVEKQNNNALQLAKALQENPAIGRVYYPGLPEHPNHAIAARQMKKGFGGMLSFELKDTSRTAAFLNRLQLIIPALSLGGVDSTICQPATSSHASLSEQERQEQGITEGLLRLSVGIESAGDLLHDIESALA</sequence>
<dbReference type="GO" id="GO:0005737">
    <property type="term" value="C:cytoplasm"/>
    <property type="evidence" value="ECO:0007669"/>
    <property type="project" value="TreeGrafter"/>
</dbReference>
<comment type="similarity">
    <text evidence="4">Belongs to the trans-sulfuration enzymes family.</text>
</comment>
<dbReference type="FunFam" id="3.90.1150.10:FF:000033">
    <property type="entry name" value="Cystathionine gamma-synthase"/>
    <property type="match status" value="1"/>
</dbReference>
<dbReference type="PANTHER" id="PTHR11808">
    <property type="entry name" value="TRANS-SULFURATION ENZYME FAMILY MEMBER"/>
    <property type="match status" value="1"/>
</dbReference>
<evidence type="ECO:0000256" key="1">
    <source>
        <dbReference type="ARBA" id="ARBA00001933"/>
    </source>
</evidence>
<proteinExistence type="inferred from homology"/>
<organism evidence="5 6">
    <name type="scientific">Pontibacter ummariensis</name>
    <dbReference type="NCBI Taxonomy" id="1610492"/>
    <lineage>
        <taxon>Bacteria</taxon>
        <taxon>Pseudomonadati</taxon>
        <taxon>Bacteroidota</taxon>
        <taxon>Cytophagia</taxon>
        <taxon>Cytophagales</taxon>
        <taxon>Hymenobacteraceae</taxon>
        <taxon>Pontibacter</taxon>
    </lineage>
</organism>
<accession>A0A239KHA1</accession>
<dbReference type="CDD" id="cd00614">
    <property type="entry name" value="CGS_like"/>
    <property type="match status" value="1"/>
</dbReference>
<dbReference type="InterPro" id="IPR015422">
    <property type="entry name" value="PyrdxlP-dep_Trfase_small"/>
</dbReference>